<dbReference type="PROSITE" id="PS51664">
    <property type="entry name" value="YCAO"/>
    <property type="match status" value="1"/>
</dbReference>
<accession>A0ABW3XU29</accession>
<reference evidence="4" key="1">
    <citation type="journal article" date="2019" name="Int. J. Syst. Evol. Microbiol.">
        <title>The Global Catalogue of Microorganisms (GCM) 10K type strain sequencing project: providing services to taxonomists for standard genome sequencing and annotation.</title>
        <authorList>
            <consortium name="The Broad Institute Genomics Platform"/>
            <consortium name="The Broad Institute Genome Sequencing Center for Infectious Disease"/>
            <person name="Wu L."/>
            <person name="Ma J."/>
        </authorList>
    </citation>
    <scope>NUCLEOTIDE SEQUENCE [LARGE SCALE GENOMIC DNA]</scope>
    <source>
        <strain evidence="4">CGMCC 4.7020</strain>
    </source>
</reference>
<organism evidence="3 4">
    <name type="scientific">Streptomyces kaempferi</name>
    <dbReference type="NCBI Taxonomy" id="333725"/>
    <lineage>
        <taxon>Bacteria</taxon>
        <taxon>Bacillati</taxon>
        <taxon>Actinomycetota</taxon>
        <taxon>Actinomycetes</taxon>
        <taxon>Kitasatosporales</taxon>
        <taxon>Streptomycetaceae</taxon>
        <taxon>Streptomyces</taxon>
    </lineage>
</organism>
<evidence type="ECO:0000313" key="4">
    <source>
        <dbReference type="Proteomes" id="UP001597058"/>
    </source>
</evidence>
<dbReference type="PANTHER" id="PTHR37809">
    <property type="entry name" value="RIBOSOMAL PROTEIN S12 METHYLTHIOTRANSFERASE ACCESSORY FACTOR YCAO"/>
    <property type="match status" value="1"/>
</dbReference>
<dbReference type="InterPro" id="IPR003776">
    <property type="entry name" value="YcaO-like_dom"/>
</dbReference>
<dbReference type="Gene3D" id="3.30.1330.230">
    <property type="match status" value="1"/>
</dbReference>
<dbReference type="RefSeq" id="WP_381232342.1">
    <property type="nucleotide sequence ID" value="NZ_JBHSKH010000001.1"/>
</dbReference>
<evidence type="ECO:0000259" key="2">
    <source>
        <dbReference type="PROSITE" id="PS51664"/>
    </source>
</evidence>
<keyword evidence="4" id="KW-1185">Reference proteome</keyword>
<dbReference type="Proteomes" id="UP001597058">
    <property type="component" value="Unassembled WGS sequence"/>
</dbReference>
<evidence type="ECO:0000256" key="1">
    <source>
        <dbReference type="SAM" id="MobiDB-lite"/>
    </source>
</evidence>
<sequence>MPTETVAAPRDRAAPRQPLPAGPWDEVCAALTTALAERARRHPGTPSAVVIPLGRRDELDDQRTDFTPGAVPVGLYGHHAVVGPPAVDGAPGCPRCLARRWQSVRAGYLRDAVERGEDTRATGVPPWRADFVVDALSALVAAAAGRPRPDRHPWVWLLDLETLRVARFPLVPDGECPSCGSRPDDTPEAARITLDSSPKHAPGSFRLRPLHAYDLVVEAFANPVTGMLGPSVVPDLTSASTASTVGAFTTRSGDYLRECYWGGHTGTYGASVRVGLLEGLERYAGMRARAKRTVVTAAFDDLGDMAVDPRVTGLYSDAFHAAEPDAPRFATDRPVRWVWGWSLRDDRPVLVPEITAYYHAPGGVRRRFVQESSNGCASGGSPTEAVYHGLMETVERDAFLLAWFGRARLPEIDPSSSTRPATRAMVDRLAMYGYRARFFDTRVTFPVPVVTAVAERVDGGPGLLCFGAGASLDPEDALAGGLCEIATDSVNLRRRTAREERRLRRMADDFGEVRVLHDHPLLYGLPEMGRYTYFLLRGREESDRVPLSSLVSAPGTPPASADLREDVEACVGAVTARGFDVVVVDQTAAEQRSLGFHTVKVLVPGLIPIDFGWSRQRGPLMPRVRTALREAGLRADDLAPDGLNPAPHPFP</sequence>
<feature type="region of interest" description="Disordered" evidence="1">
    <location>
        <begin position="1"/>
        <end position="23"/>
    </location>
</feature>
<gene>
    <name evidence="3" type="ORF">ACFQ5X_43150</name>
</gene>
<name>A0ABW3XU29_9ACTN</name>
<feature type="domain" description="YcaO" evidence="2">
    <location>
        <begin position="263"/>
        <end position="651"/>
    </location>
</feature>
<dbReference type="Pfam" id="PF02624">
    <property type="entry name" value="YcaO"/>
    <property type="match status" value="1"/>
</dbReference>
<dbReference type="Gene3D" id="3.40.50.720">
    <property type="entry name" value="NAD(P)-binding Rossmann-like Domain"/>
    <property type="match status" value="1"/>
</dbReference>
<proteinExistence type="predicted"/>
<dbReference type="Gene3D" id="3.30.160.660">
    <property type="match status" value="1"/>
</dbReference>
<dbReference type="NCBIfam" id="TIGR03882">
    <property type="entry name" value="cyclo_dehyd_2"/>
    <property type="match status" value="1"/>
</dbReference>
<comment type="caution">
    <text evidence="3">The sequence shown here is derived from an EMBL/GenBank/DDBJ whole genome shotgun (WGS) entry which is preliminary data.</text>
</comment>
<evidence type="ECO:0000313" key="3">
    <source>
        <dbReference type="EMBL" id="MFD1312562.1"/>
    </source>
</evidence>
<dbReference type="PANTHER" id="PTHR37809:SF1">
    <property type="entry name" value="RIBOSOMAL PROTEIN S12 METHYLTHIOTRANSFERASE ACCESSORY FACTOR YCAO"/>
    <property type="match status" value="1"/>
</dbReference>
<dbReference type="NCBIfam" id="TIGR03604">
    <property type="entry name" value="TOMM_cyclo_SagD"/>
    <property type="match status" value="1"/>
</dbReference>
<protein>
    <submittedName>
        <fullName evidence="3">TOMM leader peptide-binding protein</fullName>
    </submittedName>
</protein>
<dbReference type="Gene3D" id="3.30.40.250">
    <property type="match status" value="1"/>
</dbReference>
<dbReference type="InterPro" id="IPR027624">
    <property type="entry name" value="TOMM_cyclo_SagD"/>
</dbReference>
<dbReference type="InterPro" id="IPR022291">
    <property type="entry name" value="Bacteriocin_synth_cyclodeHase"/>
</dbReference>
<dbReference type="EMBL" id="JBHTMM010000125">
    <property type="protein sequence ID" value="MFD1312562.1"/>
    <property type="molecule type" value="Genomic_DNA"/>
</dbReference>